<sequence>MLSPTKALIKQAKRKRGETTEKPGNGESHGTKRNFPKENGDNPPDIEFAQTHKFCE</sequence>
<protein>
    <submittedName>
        <fullName evidence="2">Uncharacterized protein</fullName>
    </submittedName>
</protein>
<organism evidence="2 3">
    <name type="scientific">Trifolium medium</name>
    <dbReference type="NCBI Taxonomy" id="97028"/>
    <lineage>
        <taxon>Eukaryota</taxon>
        <taxon>Viridiplantae</taxon>
        <taxon>Streptophyta</taxon>
        <taxon>Embryophyta</taxon>
        <taxon>Tracheophyta</taxon>
        <taxon>Spermatophyta</taxon>
        <taxon>Magnoliopsida</taxon>
        <taxon>eudicotyledons</taxon>
        <taxon>Gunneridae</taxon>
        <taxon>Pentapetalae</taxon>
        <taxon>rosids</taxon>
        <taxon>fabids</taxon>
        <taxon>Fabales</taxon>
        <taxon>Fabaceae</taxon>
        <taxon>Papilionoideae</taxon>
        <taxon>50 kb inversion clade</taxon>
        <taxon>NPAAA clade</taxon>
        <taxon>Hologalegina</taxon>
        <taxon>IRL clade</taxon>
        <taxon>Trifolieae</taxon>
        <taxon>Trifolium</taxon>
    </lineage>
</organism>
<dbReference type="Proteomes" id="UP000265520">
    <property type="component" value="Unassembled WGS sequence"/>
</dbReference>
<reference evidence="2 3" key="1">
    <citation type="journal article" date="2018" name="Front. Plant Sci.">
        <title>Red Clover (Trifolium pratense) and Zigzag Clover (T. medium) - A Picture of Genomic Similarities and Differences.</title>
        <authorList>
            <person name="Dluhosova J."/>
            <person name="Istvanek J."/>
            <person name="Nedelnik J."/>
            <person name="Repkova J."/>
        </authorList>
    </citation>
    <scope>NUCLEOTIDE SEQUENCE [LARGE SCALE GENOMIC DNA]</scope>
    <source>
        <strain evidence="3">cv. 10/8</strain>
        <tissue evidence="2">Leaf</tissue>
    </source>
</reference>
<feature type="region of interest" description="Disordered" evidence="1">
    <location>
        <begin position="1"/>
        <end position="56"/>
    </location>
</feature>
<dbReference type="EMBL" id="LXQA010138632">
    <property type="protein sequence ID" value="MCI23928.1"/>
    <property type="molecule type" value="Genomic_DNA"/>
</dbReference>
<proteinExistence type="predicted"/>
<evidence type="ECO:0000313" key="3">
    <source>
        <dbReference type="Proteomes" id="UP000265520"/>
    </source>
</evidence>
<comment type="caution">
    <text evidence="2">The sequence shown here is derived from an EMBL/GenBank/DDBJ whole genome shotgun (WGS) entry which is preliminary data.</text>
</comment>
<evidence type="ECO:0000313" key="2">
    <source>
        <dbReference type="EMBL" id="MCI23928.1"/>
    </source>
</evidence>
<feature type="non-terminal residue" evidence="2">
    <location>
        <position position="56"/>
    </location>
</feature>
<evidence type="ECO:0000256" key="1">
    <source>
        <dbReference type="SAM" id="MobiDB-lite"/>
    </source>
</evidence>
<accession>A0A392QIA0</accession>
<name>A0A392QIA0_9FABA</name>
<keyword evidence="3" id="KW-1185">Reference proteome</keyword>
<dbReference type="AlphaFoldDB" id="A0A392QIA0"/>